<keyword evidence="2" id="KW-1185">Reference proteome</keyword>
<evidence type="ECO:0008006" key="3">
    <source>
        <dbReference type="Google" id="ProtNLM"/>
    </source>
</evidence>
<dbReference type="InterPro" id="IPR011990">
    <property type="entry name" value="TPR-like_helical_dom_sf"/>
</dbReference>
<dbReference type="Gene3D" id="1.25.40.10">
    <property type="entry name" value="Tetratricopeptide repeat domain"/>
    <property type="match status" value="1"/>
</dbReference>
<protein>
    <recommendedName>
        <fullName evidence="3">MalT-like TPR region domain-containing protein</fullName>
    </recommendedName>
</protein>
<accession>A0ABS1HC78</accession>
<gene>
    <name evidence="1" type="ORF">JFL43_18725</name>
</gene>
<dbReference type="RefSeq" id="WP_200750209.1">
    <property type="nucleotide sequence ID" value="NZ_JAEOAH010000042.1"/>
</dbReference>
<name>A0ABS1HC78_9BACL</name>
<reference evidence="1 2" key="1">
    <citation type="submission" date="2020-12" db="EMBL/GenBank/DDBJ databases">
        <title>YIM B01967 draft genome.</title>
        <authorList>
            <person name="Yan X."/>
        </authorList>
    </citation>
    <scope>NUCLEOTIDE SEQUENCE [LARGE SCALE GENOMIC DNA]</scope>
    <source>
        <strain evidence="1 2">YIM B01967</strain>
    </source>
</reference>
<comment type="caution">
    <text evidence="1">The sequence shown here is derived from an EMBL/GenBank/DDBJ whole genome shotgun (WGS) entry which is preliminary data.</text>
</comment>
<dbReference type="Proteomes" id="UP000618943">
    <property type="component" value="Unassembled WGS sequence"/>
</dbReference>
<evidence type="ECO:0000313" key="2">
    <source>
        <dbReference type="Proteomes" id="UP000618943"/>
    </source>
</evidence>
<dbReference type="EMBL" id="JAEOAH010000042">
    <property type="protein sequence ID" value="MBK3496859.1"/>
    <property type="molecule type" value="Genomic_DNA"/>
</dbReference>
<evidence type="ECO:0000313" key="1">
    <source>
        <dbReference type="EMBL" id="MBK3496859.1"/>
    </source>
</evidence>
<organism evidence="1 2">
    <name type="scientific">Viridibacillus soli</name>
    <dbReference type="NCBI Taxonomy" id="2798301"/>
    <lineage>
        <taxon>Bacteria</taxon>
        <taxon>Bacillati</taxon>
        <taxon>Bacillota</taxon>
        <taxon>Bacilli</taxon>
        <taxon>Bacillales</taxon>
        <taxon>Caryophanaceae</taxon>
        <taxon>Viridibacillus</taxon>
    </lineage>
</organism>
<dbReference type="SUPFAM" id="SSF48452">
    <property type="entry name" value="TPR-like"/>
    <property type="match status" value="1"/>
</dbReference>
<sequence length="114" mass="12896">MQNIELANKTHATNTISNCYCNLSKVAIAEKKYVEAHDYALRSLDISLLEHADMPQLTFQALANLVEASLNLDRLNDAAKYLGTLSACLADSNSIKWQILYYQYAGELYYLKEQ</sequence>
<proteinExistence type="predicted"/>